<evidence type="ECO:0000256" key="1">
    <source>
        <dbReference type="ARBA" id="ARBA00022475"/>
    </source>
</evidence>
<evidence type="ECO:0000256" key="2">
    <source>
        <dbReference type="ARBA" id="ARBA00022729"/>
    </source>
</evidence>
<evidence type="ECO:0000256" key="4">
    <source>
        <dbReference type="ARBA" id="ARBA00023139"/>
    </source>
</evidence>
<feature type="chain" id="PRO_5046425060" evidence="7">
    <location>
        <begin position="23"/>
        <end position="538"/>
    </location>
</feature>
<dbReference type="PANTHER" id="PTHR43649">
    <property type="entry name" value="ARABINOSE-BINDING PROTEIN-RELATED"/>
    <property type="match status" value="1"/>
</dbReference>
<dbReference type="PROSITE" id="PS51257">
    <property type="entry name" value="PROKAR_LIPOPROTEIN"/>
    <property type="match status" value="1"/>
</dbReference>
<organism evidence="8 9">
    <name type="scientific">Paenibacillus artemisiicola</name>
    <dbReference type="NCBI Taxonomy" id="1172618"/>
    <lineage>
        <taxon>Bacteria</taxon>
        <taxon>Bacillati</taxon>
        <taxon>Bacillota</taxon>
        <taxon>Bacilli</taxon>
        <taxon>Bacillales</taxon>
        <taxon>Paenibacillaceae</taxon>
        <taxon>Paenibacillus</taxon>
    </lineage>
</organism>
<dbReference type="Proteomes" id="UP000670947">
    <property type="component" value="Unassembled WGS sequence"/>
</dbReference>
<name>A0ABS3WEE3_9BACL</name>
<gene>
    <name evidence="8" type="ORF">I8J29_20845</name>
</gene>
<evidence type="ECO:0000256" key="6">
    <source>
        <dbReference type="SAM" id="MobiDB-lite"/>
    </source>
</evidence>
<keyword evidence="1" id="KW-1003">Cell membrane</keyword>
<comment type="caution">
    <text evidence="8">The sequence shown here is derived from an EMBL/GenBank/DDBJ whole genome shotgun (WGS) entry which is preliminary data.</text>
</comment>
<keyword evidence="4" id="KW-0564">Palmitate</keyword>
<evidence type="ECO:0000256" key="5">
    <source>
        <dbReference type="ARBA" id="ARBA00023288"/>
    </source>
</evidence>
<dbReference type="EMBL" id="JAGGDJ010000021">
    <property type="protein sequence ID" value="MBO7746669.1"/>
    <property type="molecule type" value="Genomic_DNA"/>
</dbReference>
<keyword evidence="3" id="KW-0472">Membrane</keyword>
<sequence>MKKGQTLAAGIASLALAASLLAGCSSNSGNGGTDNAPAASDNGAGANAGSNGNAGAAQDDPFKEHLDISLAFYDIATSIKADQPDPMLQMIEKKFNITIKPVNESWGDYGDRTKLWAASGQLPDAFFFDQTSGDLVNQWADQGIIKPLPDDMSAYPNLKKYVDLPDVAGAAAADGKNYFIPRMLANRNELPMDRGIEIRKDWMDELGLKDPTTYDELKNVLKTIADKKHVIGITAGGIGWIRESVFQNINPASTWWQKVNGQWQPGWMTDGFAEQVAQIRDLYQSGLLDKDFALPNVDAENKFMQGKAAALVTTPKTMNAEPALWNKANPNSNILDHVKILNPVPTADGKNYLYGYFDYWSGTLFSGNTSDEKQARLLALMDWLASPEGQKVTRYGLQGVDWEPNGDMVTNKHKDEKDFDLMKLYPSNNVFGALAIWSDGNKYVEGYPATETGKVQEYIDKVEAEQLQAGEKPPINWIVNSFASSLNTGGGDLDALVTKLVIGNEDIKAAMKKYADEQMGLGLSDAIKAVNDKYPDEN</sequence>
<feature type="compositionally biased region" description="Low complexity" evidence="6">
    <location>
        <begin position="33"/>
        <end position="57"/>
    </location>
</feature>
<reference evidence="8 9" key="1">
    <citation type="submission" date="2021-03" db="EMBL/GenBank/DDBJ databases">
        <title>Paenibacillus artemisicola MWE-103 whole genome sequence.</title>
        <authorList>
            <person name="Ham Y.J."/>
        </authorList>
    </citation>
    <scope>NUCLEOTIDE SEQUENCE [LARGE SCALE GENOMIC DNA]</scope>
    <source>
        <strain evidence="8 9">MWE-103</strain>
    </source>
</reference>
<keyword evidence="5" id="KW-0449">Lipoprotein</keyword>
<accession>A0ABS3WEE3</accession>
<keyword evidence="2 7" id="KW-0732">Signal</keyword>
<evidence type="ECO:0000313" key="9">
    <source>
        <dbReference type="Proteomes" id="UP000670947"/>
    </source>
</evidence>
<proteinExistence type="predicted"/>
<dbReference type="RefSeq" id="WP_208849421.1">
    <property type="nucleotide sequence ID" value="NZ_JAGGDJ010000021.1"/>
</dbReference>
<dbReference type="SUPFAM" id="SSF53850">
    <property type="entry name" value="Periplasmic binding protein-like II"/>
    <property type="match status" value="1"/>
</dbReference>
<dbReference type="Gene3D" id="3.40.190.10">
    <property type="entry name" value="Periplasmic binding protein-like II"/>
    <property type="match status" value="2"/>
</dbReference>
<evidence type="ECO:0000256" key="3">
    <source>
        <dbReference type="ARBA" id="ARBA00023136"/>
    </source>
</evidence>
<dbReference type="PANTHER" id="PTHR43649:SF33">
    <property type="entry name" value="POLYGALACTURONAN_RHAMNOGALACTURONAN-BINDING PROTEIN YTCQ"/>
    <property type="match status" value="1"/>
</dbReference>
<protein>
    <submittedName>
        <fullName evidence="8">Extracellular solute-binding protein</fullName>
    </submittedName>
</protein>
<feature type="signal peptide" evidence="7">
    <location>
        <begin position="1"/>
        <end position="22"/>
    </location>
</feature>
<dbReference type="Pfam" id="PF13416">
    <property type="entry name" value="SBP_bac_8"/>
    <property type="match status" value="1"/>
</dbReference>
<dbReference type="InterPro" id="IPR006059">
    <property type="entry name" value="SBP"/>
</dbReference>
<feature type="region of interest" description="Disordered" evidence="6">
    <location>
        <begin position="33"/>
        <end position="59"/>
    </location>
</feature>
<evidence type="ECO:0000256" key="7">
    <source>
        <dbReference type="SAM" id="SignalP"/>
    </source>
</evidence>
<keyword evidence="9" id="KW-1185">Reference proteome</keyword>
<evidence type="ECO:0000313" key="8">
    <source>
        <dbReference type="EMBL" id="MBO7746669.1"/>
    </source>
</evidence>
<dbReference type="InterPro" id="IPR050490">
    <property type="entry name" value="Bact_solute-bd_prot1"/>
</dbReference>